<dbReference type="Proteomes" id="UP001596043">
    <property type="component" value="Unassembled WGS sequence"/>
</dbReference>
<proteinExistence type="predicted"/>
<keyword evidence="2" id="KW-1185">Reference proteome</keyword>
<evidence type="ECO:0000313" key="1">
    <source>
        <dbReference type="EMBL" id="MFC4634158.1"/>
    </source>
</evidence>
<keyword evidence="1" id="KW-0808">Transferase</keyword>
<dbReference type="GO" id="GO:0032259">
    <property type="term" value="P:methylation"/>
    <property type="evidence" value="ECO:0007669"/>
    <property type="project" value="UniProtKB-KW"/>
</dbReference>
<name>A0ABV9HXC3_9FLAO</name>
<organism evidence="1 2">
    <name type="scientific">Dokdonia ponticola</name>
    <dbReference type="NCBI Taxonomy" id="2041041"/>
    <lineage>
        <taxon>Bacteria</taxon>
        <taxon>Pseudomonadati</taxon>
        <taxon>Bacteroidota</taxon>
        <taxon>Flavobacteriia</taxon>
        <taxon>Flavobacteriales</taxon>
        <taxon>Flavobacteriaceae</taxon>
        <taxon>Dokdonia</taxon>
    </lineage>
</organism>
<accession>A0ABV9HXC3</accession>
<keyword evidence="1" id="KW-0489">Methyltransferase</keyword>
<evidence type="ECO:0000313" key="2">
    <source>
        <dbReference type="Proteomes" id="UP001596043"/>
    </source>
</evidence>
<sequence>MNTNAWNTFIQDTQQLTKPARATQLIPKTAIIEIKQLIIEVLQGFLNKEELHMGLKVYIDHKLRNDMIEKMAANPPTLDCDLEEWSEQIFGDQKFGMVLIGLEQYSNAFAEKAATTVHPLLEMAGLPLHGLSFLFFMGNYGFTPFGIHKEATGEDGILFHLGPGNKQFYTWDDPKYNAIEHNSEVFHNISEMLPKGEVYALAPGDAMFIPHYVYHVGNTPEFSLSFVLDYINPPKDRFENELIKETSEEALHTQTEYTNPITLDTSFQELSSVIDYQSIQQKIAISFARKIMRLKSNGGIRRKSNMIRTVIPPTENFSIKGKKAFPIYLDEQDPKETLLFARGHRLMVKKHPMLSQLIEQLNKESAISITMIRQQMEPEWDLIEVLGFVQELLSIEAVLLEEN</sequence>
<gene>
    <name evidence="1" type="ORF">ACFO3O_09590</name>
</gene>
<dbReference type="GO" id="GO:0008168">
    <property type="term" value="F:methyltransferase activity"/>
    <property type="evidence" value="ECO:0007669"/>
    <property type="project" value="UniProtKB-KW"/>
</dbReference>
<reference evidence="2" key="1">
    <citation type="journal article" date="2019" name="Int. J. Syst. Evol. Microbiol.">
        <title>The Global Catalogue of Microorganisms (GCM) 10K type strain sequencing project: providing services to taxonomists for standard genome sequencing and annotation.</title>
        <authorList>
            <consortium name="The Broad Institute Genomics Platform"/>
            <consortium name="The Broad Institute Genome Sequencing Center for Infectious Disease"/>
            <person name="Wu L."/>
            <person name="Ma J."/>
        </authorList>
    </citation>
    <scope>NUCLEOTIDE SEQUENCE [LARGE SCALE GENOMIC DNA]</scope>
    <source>
        <strain evidence="2">YJ-61-S</strain>
    </source>
</reference>
<dbReference type="EMBL" id="JBHSFV010000005">
    <property type="protein sequence ID" value="MFC4634158.1"/>
    <property type="molecule type" value="Genomic_DNA"/>
</dbReference>
<dbReference type="SUPFAM" id="SSF51197">
    <property type="entry name" value="Clavaminate synthase-like"/>
    <property type="match status" value="1"/>
</dbReference>
<protein>
    <submittedName>
        <fullName evidence="1">RNA methylase</fullName>
    </submittedName>
</protein>
<dbReference type="RefSeq" id="WP_379978385.1">
    <property type="nucleotide sequence ID" value="NZ_JBHSFV010000005.1"/>
</dbReference>
<comment type="caution">
    <text evidence="1">The sequence shown here is derived from an EMBL/GenBank/DDBJ whole genome shotgun (WGS) entry which is preliminary data.</text>
</comment>